<dbReference type="InterPro" id="IPR001623">
    <property type="entry name" value="DnaJ_domain"/>
</dbReference>
<dbReference type="Pfam" id="PF00226">
    <property type="entry name" value="DnaJ"/>
    <property type="match status" value="1"/>
</dbReference>
<feature type="domain" description="J" evidence="3">
    <location>
        <begin position="3"/>
        <end position="74"/>
    </location>
</feature>
<comment type="caution">
    <text evidence="4">The sequence shown here is derived from an EMBL/GenBank/DDBJ whole genome shotgun (WGS) entry which is preliminary data.</text>
</comment>
<dbReference type="Proteomes" id="UP000886751">
    <property type="component" value="Unassembled WGS sequence"/>
</dbReference>
<reference evidence="4" key="1">
    <citation type="journal article" date="2021" name="PeerJ">
        <title>Extensive microbial diversity within the chicken gut microbiome revealed by metagenomics and culture.</title>
        <authorList>
            <person name="Gilroy R."/>
            <person name="Ravi A."/>
            <person name="Getino M."/>
            <person name="Pursley I."/>
            <person name="Horton D.L."/>
            <person name="Alikhan N.F."/>
            <person name="Baker D."/>
            <person name="Gharbi K."/>
            <person name="Hall N."/>
            <person name="Watson M."/>
            <person name="Adriaenssens E.M."/>
            <person name="Foster-Nyarko E."/>
            <person name="Jarju S."/>
            <person name="Secka A."/>
            <person name="Antonio M."/>
            <person name="Oren A."/>
            <person name="Chaudhuri R.R."/>
            <person name="La Ragione R."/>
            <person name="Hildebrand F."/>
            <person name="Pallen M.J."/>
        </authorList>
    </citation>
    <scope>NUCLEOTIDE SEQUENCE</scope>
    <source>
        <strain evidence="4">ChiHecec2B26-7398</strain>
    </source>
</reference>
<dbReference type="Gene3D" id="1.10.287.110">
    <property type="entry name" value="DnaJ domain"/>
    <property type="match status" value="1"/>
</dbReference>
<dbReference type="PANTHER" id="PTHR43948:SF14">
    <property type="entry name" value="PROTEIN DNAJ, PUTATIVE-RELATED"/>
    <property type="match status" value="1"/>
</dbReference>
<dbReference type="CDD" id="cd06257">
    <property type="entry name" value="DnaJ"/>
    <property type="match status" value="1"/>
</dbReference>
<name>A0A9D1Y0M8_9FIRM</name>
<evidence type="ECO:0000313" key="4">
    <source>
        <dbReference type="EMBL" id="HIX95058.1"/>
    </source>
</evidence>
<dbReference type="InterPro" id="IPR011990">
    <property type="entry name" value="TPR-like_helical_dom_sf"/>
</dbReference>
<dbReference type="AlphaFoldDB" id="A0A9D1Y0M8"/>
<dbReference type="PRINTS" id="PR00625">
    <property type="entry name" value="JDOMAIN"/>
</dbReference>
<dbReference type="SMART" id="SM00271">
    <property type="entry name" value="DnaJ"/>
    <property type="match status" value="1"/>
</dbReference>
<dbReference type="GO" id="GO:0006260">
    <property type="term" value="P:DNA replication"/>
    <property type="evidence" value="ECO:0007669"/>
    <property type="project" value="UniProtKB-KW"/>
</dbReference>
<dbReference type="GO" id="GO:0051082">
    <property type="term" value="F:unfolded protein binding"/>
    <property type="evidence" value="ECO:0007669"/>
    <property type="project" value="TreeGrafter"/>
</dbReference>
<keyword evidence="1" id="KW-0235">DNA replication</keyword>
<evidence type="ECO:0000256" key="2">
    <source>
        <dbReference type="SAM" id="MobiDB-lite"/>
    </source>
</evidence>
<dbReference type="GO" id="GO:0005737">
    <property type="term" value="C:cytoplasm"/>
    <property type="evidence" value="ECO:0007669"/>
    <property type="project" value="TreeGrafter"/>
</dbReference>
<sequence>MTDPYSILGIAPGADDETIKKAYRQKCKQYHPDLHPNDPAAEEKFKEVQAAYSEIMRQKQGGGPGGYQGYQQRQSGGSPYSSSQGGYGGAYGQDPFGGGFGFGPFGFGFYSTTGGARQTYTTGQENPELRAAANYIRNGFYQEALNTLNGMAANERTAQWHYYCALAHQGLGNNIRARDEARIAVSMEPNNYAYQNLLDQLQNPGASYTSYQQPYAQPSGNPGRFCLSFWMYLLMCNICSWCCCGGRGWYFCC</sequence>
<dbReference type="PANTHER" id="PTHR43948">
    <property type="entry name" value="DNAJ HOMOLOG SUBFAMILY B"/>
    <property type="match status" value="1"/>
</dbReference>
<protein>
    <submittedName>
        <fullName evidence="4">DnaJ domain-containing protein</fullName>
    </submittedName>
</protein>
<evidence type="ECO:0000256" key="1">
    <source>
        <dbReference type="ARBA" id="ARBA00022705"/>
    </source>
</evidence>
<accession>A0A9D1Y0M8</accession>
<feature type="compositionally biased region" description="Low complexity" evidence="2">
    <location>
        <begin position="69"/>
        <end position="84"/>
    </location>
</feature>
<evidence type="ECO:0000313" key="5">
    <source>
        <dbReference type="Proteomes" id="UP000886751"/>
    </source>
</evidence>
<dbReference type="GO" id="GO:0051087">
    <property type="term" value="F:protein-folding chaperone binding"/>
    <property type="evidence" value="ECO:0007669"/>
    <property type="project" value="TreeGrafter"/>
</dbReference>
<gene>
    <name evidence="4" type="ORF">H9846_06340</name>
</gene>
<proteinExistence type="predicted"/>
<dbReference type="SUPFAM" id="SSF46565">
    <property type="entry name" value="Chaperone J-domain"/>
    <property type="match status" value="1"/>
</dbReference>
<feature type="region of interest" description="Disordered" evidence="2">
    <location>
        <begin position="58"/>
        <end position="88"/>
    </location>
</feature>
<dbReference type="EMBL" id="DXEI01000092">
    <property type="protein sequence ID" value="HIX95058.1"/>
    <property type="molecule type" value="Genomic_DNA"/>
</dbReference>
<dbReference type="Gene3D" id="1.25.40.10">
    <property type="entry name" value="Tetratricopeptide repeat domain"/>
    <property type="match status" value="1"/>
</dbReference>
<dbReference type="SUPFAM" id="SSF48452">
    <property type="entry name" value="TPR-like"/>
    <property type="match status" value="1"/>
</dbReference>
<dbReference type="InterPro" id="IPR036869">
    <property type="entry name" value="J_dom_sf"/>
</dbReference>
<organism evidence="4 5">
    <name type="scientific">Candidatus Gemmiger excrementipullorum</name>
    <dbReference type="NCBI Taxonomy" id="2838610"/>
    <lineage>
        <taxon>Bacteria</taxon>
        <taxon>Bacillati</taxon>
        <taxon>Bacillota</taxon>
        <taxon>Clostridia</taxon>
        <taxon>Eubacteriales</taxon>
        <taxon>Gemmiger</taxon>
    </lineage>
</organism>
<dbReference type="GO" id="GO:0044183">
    <property type="term" value="F:protein folding chaperone"/>
    <property type="evidence" value="ECO:0007669"/>
    <property type="project" value="TreeGrafter"/>
</dbReference>
<evidence type="ECO:0000259" key="3">
    <source>
        <dbReference type="PROSITE" id="PS50076"/>
    </source>
</evidence>
<dbReference type="PROSITE" id="PS50076">
    <property type="entry name" value="DNAJ_2"/>
    <property type="match status" value="1"/>
</dbReference>
<reference evidence="4" key="2">
    <citation type="submission" date="2021-04" db="EMBL/GenBank/DDBJ databases">
        <authorList>
            <person name="Gilroy R."/>
        </authorList>
    </citation>
    <scope>NUCLEOTIDE SEQUENCE</scope>
    <source>
        <strain evidence="4">ChiHecec2B26-7398</strain>
    </source>
</reference>